<sequence length="168" mass="18598">MRLDSFFNTALTNTMGVMSNTWNAVTGQRMGWRYPQVGKTYNYNHYQSSRRPRYAGTQPLNRGTVRYMGPPPRTQATASQPPTINYVTYVFNTNYVTVGGVKSAQVGVHINNGNNSMNDGNFGNYGNYGNNGNSGSHSGYSNHGSNGNRQLTSRHRPVGNGHARRLQD</sequence>
<feature type="region of interest" description="Disordered" evidence="1">
    <location>
        <begin position="133"/>
        <end position="168"/>
    </location>
</feature>
<protein>
    <submittedName>
        <fullName evidence="2">Putative type III secretion effector protein</fullName>
    </submittedName>
</protein>
<dbReference type="HOGENOM" id="CLU_1617579_0_0_6"/>
<gene>
    <name evidence="2" type="ORF">PflSS101_1237</name>
</gene>
<dbReference type="EMBL" id="AHPN01000001">
    <property type="protein sequence ID" value="EIK61314.1"/>
    <property type="molecule type" value="Genomic_DNA"/>
</dbReference>
<dbReference type="Proteomes" id="UP000003213">
    <property type="component" value="Chromosome"/>
</dbReference>
<feature type="compositionally biased region" description="Low complexity" evidence="1">
    <location>
        <begin position="133"/>
        <end position="148"/>
    </location>
</feature>
<dbReference type="AlphaFoldDB" id="I4K9C4"/>
<organism evidence="2">
    <name type="scientific">Pseudomonas lactis</name>
    <dbReference type="NCBI Taxonomy" id="1615674"/>
    <lineage>
        <taxon>Bacteria</taxon>
        <taxon>Pseudomonadati</taxon>
        <taxon>Pseudomonadota</taxon>
        <taxon>Gammaproteobacteria</taxon>
        <taxon>Pseudomonadales</taxon>
        <taxon>Pseudomonadaceae</taxon>
        <taxon>Pseudomonas</taxon>
    </lineage>
</organism>
<proteinExistence type="predicted"/>
<name>I4K9C4_9PSED</name>
<reference evidence="2" key="1">
    <citation type="journal article" date="2012" name="PLoS Genet.">
        <title>Comparative Genomics of Plant-Associated Pseudomonas spp.: Insights into Diversity and Inheritance of Traits Involved in Multitrophic Interactions.</title>
        <authorList>
            <person name="Loper J.E."/>
            <person name="Hassan K.A."/>
            <person name="Mavrodi D.V."/>
            <person name="Davis E.W.II."/>
            <person name="Lim C.K."/>
            <person name="Shaffer B.T."/>
            <person name="Elbourne L.D."/>
            <person name="Stockwell V.O."/>
            <person name="Hartney S.L."/>
            <person name="Breakwell K."/>
            <person name="Henkels M.D."/>
            <person name="Tetu S.G."/>
            <person name="Rangel L.I."/>
            <person name="Kidarsa T.A."/>
            <person name="Wilson N.L."/>
            <person name="van de Mortel J.E."/>
            <person name="Song C."/>
            <person name="Blumhagen R."/>
            <person name="Radune D."/>
            <person name="Hostetler J.B."/>
            <person name="Brinkac L.M."/>
            <person name="Durkin A.S."/>
            <person name="Kluepfel D.A."/>
            <person name="Wechter W.P."/>
            <person name="Anderson A.J."/>
            <person name="Kim Y.C."/>
            <person name="Pierson L.S.III."/>
            <person name="Pierson E.A."/>
            <person name="Lindow S.E."/>
            <person name="Kobayashi D.Y."/>
            <person name="Raaijmakers J.M."/>
            <person name="Weller D.M."/>
            <person name="Thomashow L.S."/>
            <person name="Allen A.E."/>
            <person name="Paulsen I.T."/>
        </authorList>
    </citation>
    <scope>NUCLEOTIDE SEQUENCE [LARGE SCALE GENOMIC DNA]</scope>
    <source>
        <strain evidence="2">SS101</strain>
    </source>
</reference>
<accession>I4K9C4</accession>
<evidence type="ECO:0000256" key="1">
    <source>
        <dbReference type="SAM" id="MobiDB-lite"/>
    </source>
</evidence>
<comment type="caution">
    <text evidence="2">The sequence shown here is derived from an EMBL/GenBank/DDBJ whole genome shotgun (WGS) entry which is preliminary data.</text>
</comment>
<evidence type="ECO:0000313" key="2">
    <source>
        <dbReference type="EMBL" id="EIK61314.1"/>
    </source>
</evidence>